<dbReference type="HAMAP" id="MF_01333_B">
    <property type="entry name" value="Ribosomal_uL5_B"/>
    <property type="match status" value="1"/>
</dbReference>
<feature type="domain" description="Large ribosomal subunit protein uL5 C-terminal" evidence="12">
    <location>
        <begin position="84"/>
        <end position="177"/>
    </location>
</feature>
<dbReference type="InterPro" id="IPR031310">
    <property type="entry name" value="Ribosomal_uL5_N"/>
</dbReference>
<protein>
    <recommendedName>
        <fullName evidence="8 9">Large ribosomal subunit protein uL5c</fullName>
    </recommendedName>
</protein>
<evidence type="ECO:0000259" key="11">
    <source>
        <dbReference type="Pfam" id="PF00281"/>
    </source>
</evidence>
<dbReference type="Pfam" id="PF00281">
    <property type="entry name" value="Ribosomal_L5"/>
    <property type="match status" value="1"/>
</dbReference>
<reference evidence="13" key="2">
    <citation type="submission" date="2016-08" db="EMBL/GenBank/DDBJ databases">
        <authorList>
            <person name="Seilhamer J.J."/>
        </authorList>
    </citation>
    <scope>NUCLEOTIDE SEQUENCE</scope>
</reference>
<gene>
    <name evidence="9 13" type="primary">rpl5</name>
</gene>
<dbReference type="GO" id="GO:0006412">
    <property type="term" value="P:translation"/>
    <property type="evidence" value="ECO:0007669"/>
    <property type="project" value="UniProtKB-UniRule"/>
</dbReference>
<dbReference type="GO" id="GO:0005840">
    <property type="term" value="C:ribosome"/>
    <property type="evidence" value="ECO:0007669"/>
    <property type="project" value="UniProtKB-KW"/>
</dbReference>
<evidence type="ECO:0000256" key="4">
    <source>
        <dbReference type="ARBA" id="ARBA00011505"/>
    </source>
</evidence>
<dbReference type="GO" id="GO:0019843">
    <property type="term" value="F:rRNA binding"/>
    <property type="evidence" value="ECO:0007669"/>
    <property type="project" value="UniProtKB-UniRule"/>
</dbReference>
<dbReference type="AlphaFoldDB" id="A0A1C9JBD0"/>
<evidence type="ECO:0000259" key="12">
    <source>
        <dbReference type="Pfam" id="PF00673"/>
    </source>
</evidence>
<evidence type="ECO:0000256" key="6">
    <source>
        <dbReference type="ARBA" id="ARBA00022980"/>
    </source>
</evidence>
<dbReference type="RefSeq" id="YP_009306252.1">
    <property type="nucleotide sequence ID" value="NC_031367.1"/>
</dbReference>
<dbReference type="PIRSF" id="PIRSF002161">
    <property type="entry name" value="Ribosomal_L5"/>
    <property type="match status" value="1"/>
</dbReference>
<dbReference type="EMBL" id="KX808497">
    <property type="protein sequence ID" value="AOP19156.1"/>
    <property type="molecule type" value="Genomic_DNA"/>
</dbReference>
<comment type="subcellular location">
    <subcellularLocation>
        <location evidence="2 9">Plastid</location>
        <location evidence="2 9">Chloroplast</location>
    </subcellularLocation>
</comment>
<dbReference type="GeneID" id="29288626"/>
<name>A0A1C9JBD0_9CHLO</name>
<dbReference type="GO" id="GO:1990904">
    <property type="term" value="C:ribonucleoprotein complex"/>
    <property type="evidence" value="ECO:0007669"/>
    <property type="project" value="UniProtKB-KW"/>
</dbReference>
<keyword evidence="9" id="KW-0694">RNA-binding</keyword>
<dbReference type="InterPro" id="IPR002132">
    <property type="entry name" value="Ribosomal_uL5"/>
</dbReference>
<dbReference type="Pfam" id="PF00673">
    <property type="entry name" value="Ribosomal_L5_C"/>
    <property type="match status" value="1"/>
</dbReference>
<dbReference type="FunFam" id="3.30.1440.10:FF:000001">
    <property type="entry name" value="50S ribosomal protein L5"/>
    <property type="match status" value="1"/>
</dbReference>
<evidence type="ECO:0000256" key="9">
    <source>
        <dbReference type="HAMAP-Rule" id="MF_01333"/>
    </source>
</evidence>
<accession>A0A1C9JBD0</accession>
<dbReference type="NCBIfam" id="NF000585">
    <property type="entry name" value="PRK00010.1"/>
    <property type="match status" value="1"/>
</dbReference>
<dbReference type="InterPro" id="IPR022803">
    <property type="entry name" value="Ribosomal_uL5_dom_sf"/>
</dbReference>
<geneLocation type="chloroplast" evidence="13"/>
<keyword evidence="6 9" id="KW-0689">Ribosomal protein</keyword>
<dbReference type="GO" id="GO:0009507">
    <property type="term" value="C:chloroplast"/>
    <property type="evidence" value="ECO:0007669"/>
    <property type="project" value="UniProtKB-SubCell"/>
</dbReference>
<evidence type="ECO:0000313" key="13">
    <source>
        <dbReference type="EMBL" id="AOP19156.1"/>
    </source>
</evidence>
<reference evidence="13" key="1">
    <citation type="journal article" date="2016" name="Genome Biol. Evol.">
        <title>Evolutionary Dynamics of Chloroplast Genomes in Low Light: A Case Study of the Endolithic Green Alga Ostreobium quekettii.</title>
        <authorList>
            <person name="R Marcelino V."/>
            <person name="Cremen M.C."/>
            <person name="Jackson C.J."/>
            <person name="Larkum A.A."/>
            <person name="Verbruggen H."/>
        </authorList>
    </citation>
    <scope>NUCLEOTIDE SEQUENCE</scope>
</reference>
<evidence type="ECO:0000256" key="3">
    <source>
        <dbReference type="ARBA" id="ARBA00008553"/>
    </source>
</evidence>
<evidence type="ECO:0000256" key="1">
    <source>
        <dbReference type="ARBA" id="ARBA00003898"/>
    </source>
</evidence>
<evidence type="ECO:0000256" key="5">
    <source>
        <dbReference type="ARBA" id="ARBA00022528"/>
    </source>
</evidence>
<evidence type="ECO:0000256" key="2">
    <source>
        <dbReference type="ARBA" id="ARBA00004229"/>
    </source>
</evidence>
<comment type="function">
    <text evidence="1 9">Binds 5S rRNA, forms part of the central protuberance of the 50S subunit.</text>
</comment>
<organism evidence="13">
    <name type="scientific">Derbesia sp. WEST4838</name>
    <dbReference type="NCBI Taxonomy" id="1847751"/>
    <lineage>
        <taxon>Eukaryota</taxon>
        <taxon>Viridiplantae</taxon>
        <taxon>Chlorophyta</taxon>
        <taxon>core chlorophytes</taxon>
        <taxon>Ulvophyceae</taxon>
        <taxon>TCBD clade</taxon>
        <taxon>Bryopsidales</taxon>
        <taxon>Bryopsidineae</taxon>
        <taxon>Derbesiaceae</taxon>
        <taxon>Derbesia</taxon>
    </lineage>
</organism>
<feature type="domain" description="Large ribosomal subunit protein uL5 N-terminal" evidence="11">
    <location>
        <begin position="24"/>
        <end position="80"/>
    </location>
</feature>
<evidence type="ECO:0000256" key="8">
    <source>
        <dbReference type="ARBA" id="ARBA00035210"/>
    </source>
</evidence>
<evidence type="ECO:0000256" key="10">
    <source>
        <dbReference type="RuleBase" id="RU003930"/>
    </source>
</evidence>
<comment type="similarity">
    <text evidence="3 9 10">Belongs to the universal ribosomal protein uL5 family.</text>
</comment>
<proteinExistence type="inferred from homology"/>
<keyword evidence="5 13" id="KW-0150">Chloroplast</keyword>
<keyword evidence="13" id="KW-0934">Plastid</keyword>
<sequence length="180" mass="20760">MNTRYYQYYLNDICPKLLQTSYSNTYQIPKLTKIVINRGIGEASQNKNVLENSLLEFKLIAGQKGIITKSRKSISSFQLRQKMPIGICITLRKLYMYNFLDRLLNLALPRIRDFQGLSVKSFDGFGNYSFGLEEQLMFPEIPYDQIDKLRGMDVTIVTSAPTDQESLVLLKNFGFPFKNS</sequence>
<dbReference type="Gene3D" id="3.30.1440.10">
    <property type="match status" value="1"/>
</dbReference>
<keyword evidence="7 9" id="KW-0687">Ribonucleoprotein</keyword>
<evidence type="ECO:0000256" key="7">
    <source>
        <dbReference type="ARBA" id="ARBA00023274"/>
    </source>
</evidence>
<dbReference type="InterPro" id="IPR031309">
    <property type="entry name" value="Ribosomal_uL5_C"/>
</dbReference>
<keyword evidence="9" id="KW-0699">rRNA-binding</keyword>
<comment type="subunit">
    <text evidence="4 9">Part of the 50S ribosomal subunit; contacts the 5S rRNA.</text>
</comment>
<dbReference type="PANTHER" id="PTHR11994">
    <property type="entry name" value="60S RIBOSOMAL PROTEIN L11-RELATED"/>
    <property type="match status" value="1"/>
</dbReference>
<dbReference type="GO" id="GO:0003735">
    <property type="term" value="F:structural constituent of ribosome"/>
    <property type="evidence" value="ECO:0007669"/>
    <property type="project" value="InterPro"/>
</dbReference>
<dbReference type="SUPFAM" id="SSF55282">
    <property type="entry name" value="RL5-like"/>
    <property type="match status" value="1"/>
</dbReference>
<dbReference type="InterPro" id="IPR020930">
    <property type="entry name" value="Ribosomal_uL5_bac-type"/>
</dbReference>